<keyword evidence="2" id="KW-0472">Membrane</keyword>
<proteinExistence type="predicted"/>
<evidence type="ECO:0000256" key="2">
    <source>
        <dbReference type="SAM" id="Phobius"/>
    </source>
</evidence>
<comment type="caution">
    <text evidence="3">The sequence shown here is derived from an EMBL/GenBank/DDBJ whole genome shotgun (WGS) entry which is preliminary data.</text>
</comment>
<gene>
    <name evidence="3" type="ORF">OS123_10665</name>
</gene>
<name>A0A9Q4CDQ6_9CORY</name>
<organism evidence="3 4">
    <name type="scientific">Corynebacterium antarcticum</name>
    <dbReference type="NCBI Taxonomy" id="2800405"/>
    <lineage>
        <taxon>Bacteria</taxon>
        <taxon>Bacillati</taxon>
        <taxon>Actinomycetota</taxon>
        <taxon>Actinomycetes</taxon>
        <taxon>Mycobacteriales</taxon>
        <taxon>Corynebacteriaceae</taxon>
        <taxon>Corynebacterium</taxon>
    </lineage>
</organism>
<evidence type="ECO:0000313" key="3">
    <source>
        <dbReference type="EMBL" id="MCX7538996.1"/>
    </source>
</evidence>
<keyword evidence="2" id="KW-1133">Transmembrane helix</keyword>
<evidence type="ECO:0000313" key="4">
    <source>
        <dbReference type="Proteomes" id="UP001070238"/>
    </source>
</evidence>
<reference evidence="3" key="1">
    <citation type="submission" date="2022-11" db="EMBL/GenBank/DDBJ databases">
        <title>Corynebacterium sp. isolated from Penguins.</title>
        <authorList>
            <person name="Sedlar K."/>
            <person name="Svec P."/>
        </authorList>
    </citation>
    <scope>NUCLEOTIDE SEQUENCE</scope>
    <source>
        <strain evidence="3">P5875</strain>
    </source>
</reference>
<feature type="transmembrane region" description="Helical" evidence="2">
    <location>
        <begin position="97"/>
        <end position="123"/>
    </location>
</feature>
<dbReference type="EMBL" id="JAPMKX010000005">
    <property type="protein sequence ID" value="MCX7538996.1"/>
    <property type="molecule type" value="Genomic_DNA"/>
</dbReference>
<sequence>MTDTNGRDGSNGRGDQIPGGTGGGRDPWGDVPPESDVFAHGATEGAGWGNGSSDPTPTQQMPPVGTSAAAARAPQQITATQGPVNGGNGGRRKLTGVVIGFLIVVIIAALSVIALGFTVLGWGSSGESGPTSSGGDPVVVETTVVTLTTEPDSSATTSTPTSTSSTTRATTSTTTTGTTTSTKTTEAKPKFTVPEGSTGCGDSGGFDVYSGTDVTSCGFAMAVGGQIAGQGGNSPRDISAVSPVTGRSYRMKCTPKGAGAWVCRGGDNAVVYVAPRAR</sequence>
<feature type="compositionally biased region" description="Polar residues" evidence="1">
    <location>
        <begin position="51"/>
        <end position="61"/>
    </location>
</feature>
<feature type="compositionally biased region" description="Low complexity" evidence="1">
    <location>
        <begin position="147"/>
        <end position="184"/>
    </location>
</feature>
<feature type="compositionally biased region" description="Gly residues" evidence="1">
    <location>
        <begin position="9"/>
        <end position="26"/>
    </location>
</feature>
<evidence type="ECO:0000256" key="1">
    <source>
        <dbReference type="SAM" id="MobiDB-lite"/>
    </source>
</evidence>
<dbReference type="Proteomes" id="UP001070238">
    <property type="component" value="Unassembled WGS sequence"/>
</dbReference>
<accession>A0A9Q4CDQ6</accession>
<protein>
    <submittedName>
        <fullName evidence="3">Uncharacterized protein</fullName>
    </submittedName>
</protein>
<feature type="region of interest" description="Disordered" evidence="1">
    <location>
        <begin position="1"/>
        <end position="73"/>
    </location>
</feature>
<dbReference type="RefSeq" id="WP_267169741.1">
    <property type="nucleotide sequence ID" value="NZ_JAPMKX010000005.1"/>
</dbReference>
<keyword evidence="2" id="KW-0812">Transmembrane</keyword>
<feature type="region of interest" description="Disordered" evidence="1">
    <location>
        <begin position="147"/>
        <end position="197"/>
    </location>
</feature>
<dbReference type="AlphaFoldDB" id="A0A9Q4CDQ6"/>